<keyword evidence="1" id="KW-0175">Coiled coil</keyword>
<evidence type="ECO:0000256" key="1">
    <source>
        <dbReference type="SAM" id="Coils"/>
    </source>
</evidence>
<dbReference type="STRING" id="797209.GCA_000376445_04257"/>
<feature type="coiled-coil region" evidence="1">
    <location>
        <begin position="192"/>
        <end position="219"/>
    </location>
</feature>
<reference evidence="2 3" key="1">
    <citation type="journal article" date="2014" name="ISME J.">
        <title>Trehalose/2-sulfotrehalose biosynthesis and glycine-betaine uptake are widely spread mechanisms for osmoadaptation in the Halobacteriales.</title>
        <authorList>
            <person name="Youssef N.H."/>
            <person name="Savage-Ashlock K.N."/>
            <person name="McCully A.L."/>
            <person name="Luedtke B."/>
            <person name="Shaw E.I."/>
            <person name="Hoff W.D."/>
            <person name="Elshahed M.S."/>
        </authorList>
    </citation>
    <scope>NUCLEOTIDE SEQUENCE [LARGE SCALE GENOMIC DNA]</scope>
    <source>
        <strain evidence="2 3">DX253</strain>
    </source>
</reference>
<accession>E7QT44</accession>
<sequence>METDHDILRILNLVLNSSLAQYWLFLSTVGWGIARPTLRQEEILSVPLPLDNLIERKEELLSIDSRIRELIENSVRDERYKEHIEQLDNILFECYDLSEIEKKLIESRVSTSIDFYHERNDSKAVEAANDELLRQYGEIICDNVNKFLEFSDVSLQPIIYSSSNLIKPLNLITLQLSEGESQPELVDRNIVLEEKLQALDSAESNNSLYQRRIVEIYQENSIHIIKPNEVRFWSVAAAINDAPEIVGELLDRA</sequence>
<evidence type="ECO:0000313" key="2">
    <source>
        <dbReference type="EMBL" id="EFW92325.1"/>
    </source>
</evidence>
<evidence type="ECO:0000313" key="3">
    <source>
        <dbReference type="Proteomes" id="UP000003751"/>
    </source>
</evidence>
<comment type="caution">
    <text evidence="2">The sequence shown here is derived from an EMBL/GenBank/DDBJ whole genome shotgun (WGS) entry which is preliminary data.</text>
</comment>
<proteinExistence type="predicted"/>
<protein>
    <submittedName>
        <fullName evidence="2">Type I restriction-modification system, M subunit, putative</fullName>
    </submittedName>
</protein>
<dbReference type="EMBL" id="AEMG01000008">
    <property type="protein sequence ID" value="EFW92325.1"/>
    <property type="molecule type" value="Genomic_DNA"/>
</dbReference>
<name>E7QT44_HALPU</name>
<dbReference type="PATRIC" id="fig|797209.4.peg.1922"/>
<gene>
    <name evidence="2" type="ORF">ZOD2009_09720</name>
</gene>
<organism evidence="2 3">
    <name type="scientific">Haladaptatus paucihalophilus DX253</name>
    <dbReference type="NCBI Taxonomy" id="797209"/>
    <lineage>
        <taxon>Archaea</taxon>
        <taxon>Methanobacteriati</taxon>
        <taxon>Methanobacteriota</taxon>
        <taxon>Stenosarchaea group</taxon>
        <taxon>Halobacteria</taxon>
        <taxon>Halobacteriales</taxon>
        <taxon>Haladaptataceae</taxon>
        <taxon>Haladaptatus</taxon>
    </lineage>
</organism>
<dbReference type="AlphaFoldDB" id="E7QT44"/>
<dbReference type="Proteomes" id="UP000003751">
    <property type="component" value="Unassembled WGS sequence"/>
</dbReference>